<dbReference type="PROSITE" id="PS50002">
    <property type="entry name" value="SH3"/>
    <property type="match status" value="1"/>
</dbReference>
<gene>
    <name evidence="6" type="ORF">RHIMIDRAFT_236176</name>
</gene>
<dbReference type="Proteomes" id="UP000242254">
    <property type="component" value="Unassembled WGS sequence"/>
</dbReference>
<dbReference type="AlphaFoldDB" id="A0A2G4SZI9"/>
<dbReference type="SUPFAM" id="SSF50044">
    <property type="entry name" value="SH3-domain"/>
    <property type="match status" value="1"/>
</dbReference>
<feature type="signal peptide" evidence="4">
    <location>
        <begin position="1"/>
        <end position="18"/>
    </location>
</feature>
<feature type="chain" id="PRO_5013807862" description="SH3 domain-containing protein" evidence="4">
    <location>
        <begin position="19"/>
        <end position="349"/>
    </location>
</feature>
<name>A0A2G4SZI9_RHIZD</name>
<dbReference type="EMBL" id="KZ303846">
    <property type="protein sequence ID" value="PHZ14190.1"/>
    <property type="molecule type" value="Genomic_DNA"/>
</dbReference>
<proteinExistence type="predicted"/>
<keyword evidence="4" id="KW-0732">Signal</keyword>
<evidence type="ECO:0000256" key="3">
    <source>
        <dbReference type="SAM" id="Phobius"/>
    </source>
</evidence>
<evidence type="ECO:0000256" key="4">
    <source>
        <dbReference type="SAM" id="SignalP"/>
    </source>
</evidence>
<dbReference type="Pfam" id="PF14604">
    <property type="entry name" value="SH3_9"/>
    <property type="match status" value="1"/>
</dbReference>
<keyword evidence="7" id="KW-1185">Reference proteome</keyword>
<dbReference type="Gene3D" id="2.30.30.40">
    <property type="entry name" value="SH3 Domains"/>
    <property type="match status" value="1"/>
</dbReference>
<organism evidence="6 7">
    <name type="scientific">Rhizopus microsporus ATCC 52813</name>
    <dbReference type="NCBI Taxonomy" id="1340429"/>
    <lineage>
        <taxon>Eukaryota</taxon>
        <taxon>Fungi</taxon>
        <taxon>Fungi incertae sedis</taxon>
        <taxon>Mucoromycota</taxon>
        <taxon>Mucoromycotina</taxon>
        <taxon>Mucoromycetes</taxon>
        <taxon>Mucorales</taxon>
        <taxon>Mucorineae</taxon>
        <taxon>Rhizopodaceae</taxon>
        <taxon>Rhizopus</taxon>
    </lineage>
</organism>
<dbReference type="SMART" id="SM00326">
    <property type="entry name" value="SH3"/>
    <property type="match status" value="1"/>
</dbReference>
<dbReference type="InterPro" id="IPR001452">
    <property type="entry name" value="SH3_domain"/>
</dbReference>
<accession>A0A2G4SZI9</accession>
<evidence type="ECO:0000259" key="5">
    <source>
        <dbReference type="PROSITE" id="PS50002"/>
    </source>
</evidence>
<keyword evidence="3" id="KW-1133">Transmembrane helix</keyword>
<dbReference type="InterPro" id="IPR036028">
    <property type="entry name" value="SH3-like_dom_sf"/>
</dbReference>
<dbReference type="CDD" id="cd00174">
    <property type="entry name" value="SH3"/>
    <property type="match status" value="1"/>
</dbReference>
<evidence type="ECO:0000313" key="6">
    <source>
        <dbReference type="EMBL" id="PHZ14190.1"/>
    </source>
</evidence>
<keyword evidence="3" id="KW-0812">Transmembrane</keyword>
<sequence>MIFYLILLALFYIQYIDCQQCLPLKGSKACPLFSKISIPLDDTTTYPWLTNVSNVNDFDRELFNYVNSPLFWNQELNCAQLIQDTPKYALSFTCATIVSRLSSSCNTDTAILPLCQHTCDSFSKSIQTLVQSHNSTCSLASTDIASFCETDPVFDGLPSAHCISGFDNERQLCESKDAAVCKYCDCPSRYNNLVSTPLAITLITVVSLVICTSLLIFLYFRCYKQRITHLKLTSSASLVKVINEPHAGHVKDFSVDDKSLSDIKGHVFQVNSIEEQYVRAIYSFTVPNHSDELQLLTGDILRMYYYFDDGWAIGDNLVSGQRGLFPLLCVVHLSPTEVHELIKSSENTD</sequence>
<dbReference type="STRING" id="1340429.A0A2G4SZI9"/>
<reference evidence="6 7" key="1">
    <citation type="journal article" date="2016" name="Proc. Natl. Acad. Sci. U.S.A.">
        <title>Lipid metabolic changes in an early divergent fungus govern the establishment of a mutualistic symbiosis with endobacteria.</title>
        <authorList>
            <person name="Lastovetsky O.A."/>
            <person name="Gaspar M.L."/>
            <person name="Mondo S.J."/>
            <person name="LaButti K.M."/>
            <person name="Sandor L."/>
            <person name="Grigoriev I.V."/>
            <person name="Henry S.A."/>
            <person name="Pawlowska T.E."/>
        </authorList>
    </citation>
    <scope>NUCLEOTIDE SEQUENCE [LARGE SCALE GENOMIC DNA]</scope>
    <source>
        <strain evidence="6 7">ATCC 52813</strain>
    </source>
</reference>
<evidence type="ECO:0000313" key="7">
    <source>
        <dbReference type="Proteomes" id="UP000242254"/>
    </source>
</evidence>
<evidence type="ECO:0000256" key="1">
    <source>
        <dbReference type="ARBA" id="ARBA00022443"/>
    </source>
</evidence>
<keyword evidence="1 2" id="KW-0728">SH3 domain</keyword>
<keyword evidence="3" id="KW-0472">Membrane</keyword>
<feature type="transmembrane region" description="Helical" evidence="3">
    <location>
        <begin position="198"/>
        <end position="220"/>
    </location>
</feature>
<evidence type="ECO:0000256" key="2">
    <source>
        <dbReference type="PROSITE-ProRule" id="PRU00192"/>
    </source>
</evidence>
<dbReference type="GeneID" id="35439484"/>
<protein>
    <recommendedName>
        <fullName evidence="5">SH3 domain-containing protein</fullName>
    </recommendedName>
</protein>
<feature type="domain" description="SH3" evidence="5">
    <location>
        <begin position="273"/>
        <end position="335"/>
    </location>
</feature>
<dbReference type="RefSeq" id="XP_023467898.1">
    <property type="nucleotide sequence ID" value="XM_023608494.1"/>
</dbReference>